<dbReference type="Proteomes" id="UP000186030">
    <property type="component" value="Unassembled WGS sequence"/>
</dbReference>
<evidence type="ECO:0000313" key="2">
    <source>
        <dbReference type="Proteomes" id="UP000186030"/>
    </source>
</evidence>
<comment type="caution">
    <text evidence="1">The sequence shown here is derived from an EMBL/GenBank/DDBJ whole genome shotgun (WGS) entry which is preliminary data.</text>
</comment>
<accession>A0A1Q5T7E3</accession>
<reference evidence="2" key="2">
    <citation type="submission" date="2017-01" db="EMBL/GenBank/DDBJ databases">
        <title>Genome sequencing and annotation of Geobacillus sp. 1017, a Hydrocarbon-Oxidizing Thermophilic Bacterium Isolated from a Heavy Oil Reservoir (China).</title>
        <authorList>
            <person name="Kadnikov V.V."/>
            <person name="Mardanov A.V."/>
            <person name="Poltaraus A.B."/>
            <person name="Sokolova D.S."/>
            <person name="Semenova E.M."/>
            <person name="Ravin N.V."/>
            <person name="Tourova T.P."/>
            <person name="Nazina T.N."/>
        </authorList>
    </citation>
    <scope>NUCLEOTIDE SEQUENCE [LARGE SCALE GENOMIC DNA]</scope>
    <source>
        <strain evidence="2">1017</strain>
    </source>
</reference>
<gene>
    <name evidence="1" type="ORF">BRO54_0577</name>
</gene>
<dbReference type="AlphaFoldDB" id="A0A1Q5T7E3"/>
<name>A0A1Q5T7E3_9BACL</name>
<organism evidence="1 2">
    <name type="scientific">Geobacillus proteiniphilus</name>
    <dbReference type="NCBI Taxonomy" id="860353"/>
    <lineage>
        <taxon>Bacteria</taxon>
        <taxon>Bacillati</taxon>
        <taxon>Bacillota</taxon>
        <taxon>Bacilli</taxon>
        <taxon>Bacillales</taxon>
        <taxon>Anoxybacillaceae</taxon>
        <taxon>Geobacillus</taxon>
    </lineage>
</organism>
<sequence>MAASSSAIDRGSRWRQTFLTKSRYLFSQKYGVIVKKRVR</sequence>
<proteinExistence type="predicted"/>
<evidence type="ECO:0000313" key="1">
    <source>
        <dbReference type="EMBL" id="OKO96160.1"/>
    </source>
</evidence>
<dbReference type="EMBL" id="MQMG01000004">
    <property type="protein sequence ID" value="OKO96160.1"/>
    <property type="molecule type" value="Genomic_DNA"/>
</dbReference>
<reference evidence="1 2" key="1">
    <citation type="submission" date="2016-11" db="EMBL/GenBank/DDBJ databases">
        <authorList>
            <person name="Kadnikov V."/>
            <person name="Nazina T."/>
        </authorList>
    </citation>
    <scope>NUCLEOTIDE SEQUENCE [LARGE SCALE GENOMIC DNA]</scope>
    <source>
        <strain evidence="1 2">1017</strain>
    </source>
</reference>
<protein>
    <submittedName>
        <fullName evidence="1">Uncharacterized protein</fullName>
    </submittedName>
</protein>